<dbReference type="Gene3D" id="1.10.287.470">
    <property type="entry name" value="Helix hairpin bin"/>
    <property type="match status" value="1"/>
</dbReference>
<evidence type="ECO:0000256" key="2">
    <source>
        <dbReference type="SAM" id="Coils"/>
    </source>
</evidence>
<dbReference type="InterPro" id="IPR058625">
    <property type="entry name" value="MdtA-like_BSH"/>
</dbReference>
<dbReference type="EMBL" id="JACRDE010000328">
    <property type="protein sequence ID" value="MBI5250294.1"/>
    <property type="molecule type" value="Genomic_DNA"/>
</dbReference>
<feature type="domain" description="CusB-like beta-barrel" evidence="5">
    <location>
        <begin position="224"/>
        <end position="297"/>
    </location>
</feature>
<dbReference type="FunFam" id="2.40.30.170:FF:000010">
    <property type="entry name" value="Efflux RND transporter periplasmic adaptor subunit"/>
    <property type="match status" value="1"/>
</dbReference>
<evidence type="ECO:0000256" key="1">
    <source>
        <dbReference type="ARBA" id="ARBA00009477"/>
    </source>
</evidence>
<feature type="coiled-coil region" evidence="2">
    <location>
        <begin position="98"/>
        <end position="125"/>
    </location>
</feature>
<proteinExistence type="inferred from homology"/>
<dbReference type="GO" id="GO:0015562">
    <property type="term" value="F:efflux transmembrane transporter activity"/>
    <property type="evidence" value="ECO:0007669"/>
    <property type="project" value="TreeGrafter"/>
</dbReference>
<dbReference type="GO" id="GO:1990281">
    <property type="term" value="C:efflux pump complex"/>
    <property type="evidence" value="ECO:0007669"/>
    <property type="project" value="TreeGrafter"/>
</dbReference>
<evidence type="ECO:0000313" key="7">
    <source>
        <dbReference type="Proteomes" id="UP000807825"/>
    </source>
</evidence>
<feature type="domain" description="Multidrug resistance protein MdtA-like barrel-sandwich hybrid" evidence="4">
    <location>
        <begin position="59"/>
        <end position="210"/>
    </location>
</feature>
<dbReference type="Pfam" id="PF25876">
    <property type="entry name" value="HH_MFP_RND"/>
    <property type="match status" value="1"/>
</dbReference>
<comment type="caution">
    <text evidence="6">The sequence shown here is derived from an EMBL/GenBank/DDBJ whole genome shotgun (WGS) entry which is preliminary data.</text>
</comment>
<dbReference type="PANTHER" id="PTHR30469:SF33">
    <property type="entry name" value="SLR1207 PROTEIN"/>
    <property type="match status" value="1"/>
</dbReference>
<dbReference type="AlphaFoldDB" id="A0A9D6V2H9"/>
<dbReference type="Pfam" id="PF25954">
    <property type="entry name" value="Beta-barrel_RND_2"/>
    <property type="match status" value="1"/>
</dbReference>
<keyword evidence="2" id="KW-0175">Coiled coil</keyword>
<reference evidence="6" key="1">
    <citation type="submission" date="2020-07" db="EMBL/GenBank/DDBJ databases">
        <title>Huge and variable diversity of episymbiotic CPR bacteria and DPANN archaea in groundwater ecosystems.</title>
        <authorList>
            <person name="He C.Y."/>
            <person name="Keren R."/>
            <person name="Whittaker M."/>
            <person name="Farag I.F."/>
            <person name="Doudna J."/>
            <person name="Cate J.H.D."/>
            <person name="Banfield J.F."/>
        </authorList>
    </citation>
    <scope>NUCLEOTIDE SEQUENCE</scope>
    <source>
        <strain evidence="6">NC_groundwater_1664_Pr3_B-0.1um_52_9</strain>
    </source>
</reference>
<dbReference type="Gene3D" id="2.40.30.170">
    <property type="match status" value="1"/>
</dbReference>
<sequence length="394" mass="43175">MKRAIIITIVLAGFVALYFACGSMSKEEPEIKYMTVPVEKGTLRAEISSSGTLKPLVEVLVGSQVSGTIKKLYADYESVVKKGQLIALIDPDMYAAKAEQASADLEAAKASLAKSEVTLEDENRTLQRKEGLIGKSSISQQEYDSAKTKADAARAQVVVDKAKVAQAEAKLKEAALQLQYCRIEAPVDGVVEARNMDAGQTVTASFQTPVLFKIAEDLTRMQVHTNVDEADVGRVLVGQKAAFTVPAFPDNEFTAAVNQIRNDPKIEQNVVTYNVILDVDNSDLKLRPGMTANVRIKLDEVKDAMMVPDQALRFNPPESIVDGPVLTELKPGERRLWKLETGNIIRPVIVRVGISGTERIQIFSDETKVGDRAVVEAISKKKQDQKAPALRFRF</sequence>
<organism evidence="6 7">
    <name type="scientific">Desulfomonile tiedjei</name>
    <dbReference type="NCBI Taxonomy" id="2358"/>
    <lineage>
        <taxon>Bacteria</taxon>
        <taxon>Pseudomonadati</taxon>
        <taxon>Thermodesulfobacteriota</taxon>
        <taxon>Desulfomonilia</taxon>
        <taxon>Desulfomonilales</taxon>
        <taxon>Desulfomonilaceae</taxon>
        <taxon>Desulfomonile</taxon>
    </lineage>
</organism>
<gene>
    <name evidence="6" type="ORF">HY912_12435</name>
</gene>
<dbReference type="SUPFAM" id="SSF111369">
    <property type="entry name" value="HlyD-like secretion proteins"/>
    <property type="match status" value="1"/>
</dbReference>
<dbReference type="PANTHER" id="PTHR30469">
    <property type="entry name" value="MULTIDRUG RESISTANCE PROTEIN MDTA"/>
    <property type="match status" value="1"/>
</dbReference>
<name>A0A9D6V2H9_9BACT</name>
<accession>A0A9D6V2H9</accession>
<dbReference type="NCBIfam" id="TIGR01730">
    <property type="entry name" value="RND_mfp"/>
    <property type="match status" value="1"/>
</dbReference>
<evidence type="ECO:0000259" key="5">
    <source>
        <dbReference type="Pfam" id="PF25954"/>
    </source>
</evidence>
<dbReference type="InterPro" id="IPR058624">
    <property type="entry name" value="MdtA-like_HH"/>
</dbReference>
<feature type="domain" description="Multidrug resistance protein MdtA-like alpha-helical hairpin" evidence="3">
    <location>
        <begin position="105"/>
        <end position="180"/>
    </location>
</feature>
<dbReference type="Gene3D" id="2.40.50.100">
    <property type="match status" value="1"/>
</dbReference>
<dbReference type="InterPro" id="IPR006143">
    <property type="entry name" value="RND_pump_MFP"/>
</dbReference>
<evidence type="ECO:0000259" key="3">
    <source>
        <dbReference type="Pfam" id="PF25876"/>
    </source>
</evidence>
<dbReference type="InterPro" id="IPR058792">
    <property type="entry name" value="Beta-barrel_RND_2"/>
</dbReference>
<evidence type="ECO:0000259" key="4">
    <source>
        <dbReference type="Pfam" id="PF25917"/>
    </source>
</evidence>
<protein>
    <submittedName>
        <fullName evidence="6">Efflux RND transporter periplasmic adaptor subunit</fullName>
    </submittedName>
</protein>
<dbReference type="Proteomes" id="UP000807825">
    <property type="component" value="Unassembled WGS sequence"/>
</dbReference>
<comment type="similarity">
    <text evidence="1">Belongs to the membrane fusion protein (MFP) (TC 8.A.1) family.</text>
</comment>
<evidence type="ECO:0000313" key="6">
    <source>
        <dbReference type="EMBL" id="MBI5250294.1"/>
    </source>
</evidence>
<dbReference type="Pfam" id="PF25917">
    <property type="entry name" value="BSH_RND"/>
    <property type="match status" value="1"/>
</dbReference>